<dbReference type="GO" id="GO:0031146">
    <property type="term" value="P:SCF-dependent proteasomal ubiquitin-dependent protein catabolic process"/>
    <property type="evidence" value="ECO:0007669"/>
    <property type="project" value="TreeGrafter"/>
</dbReference>
<dbReference type="InterPro" id="IPR006553">
    <property type="entry name" value="Leu-rich_rpt_Cys-con_subtyp"/>
</dbReference>
<accession>A0AAW2YW88</accession>
<dbReference type="AlphaFoldDB" id="A0AAW2YW88"/>
<dbReference type="SMART" id="SM00367">
    <property type="entry name" value="LRR_CC"/>
    <property type="match status" value="3"/>
</dbReference>
<keyword evidence="2" id="KW-1185">Reference proteome</keyword>
<dbReference type="Proteomes" id="UP001431209">
    <property type="component" value="Unassembled WGS sequence"/>
</dbReference>
<dbReference type="Gene3D" id="3.80.10.10">
    <property type="entry name" value="Ribonuclease Inhibitor"/>
    <property type="match status" value="2"/>
</dbReference>
<comment type="caution">
    <text evidence="1">The sequence shown here is derived from an EMBL/GenBank/DDBJ whole genome shotgun (WGS) entry which is preliminary data.</text>
</comment>
<protein>
    <submittedName>
        <fullName evidence="1">Uncharacterized protein</fullName>
    </submittedName>
</protein>
<dbReference type="GO" id="GO:0019005">
    <property type="term" value="C:SCF ubiquitin ligase complex"/>
    <property type="evidence" value="ECO:0007669"/>
    <property type="project" value="TreeGrafter"/>
</dbReference>
<dbReference type="EMBL" id="JAOPGA020000762">
    <property type="protein sequence ID" value="KAL0481400.1"/>
    <property type="molecule type" value="Genomic_DNA"/>
</dbReference>
<gene>
    <name evidence="1" type="ORF">AKO1_012684</name>
</gene>
<dbReference type="InterPro" id="IPR001611">
    <property type="entry name" value="Leu-rich_rpt"/>
</dbReference>
<organism evidence="1 2">
    <name type="scientific">Acrasis kona</name>
    <dbReference type="NCBI Taxonomy" id="1008807"/>
    <lineage>
        <taxon>Eukaryota</taxon>
        <taxon>Discoba</taxon>
        <taxon>Heterolobosea</taxon>
        <taxon>Tetramitia</taxon>
        <taxon>Eutetramitia</taxon>
        <taxon>Acrasidae</taxon>
        <taxon>Acrasis</taxon>
    </lineage>
</organism>
<evidence type="ECO:0000313" key="1">
    <source>
        <dbReference type="EMBL" id="KAL0481400.1"/>
    </source>
</evidence>
<dbReference type="PANTHER" id="PTHR13318">
    <property type="entry name" value="PARTNER OF PAIRED, ISOFORM B-RELATED"/>
    <property type="match status" value="1"/>
</dbReference>
<dbReference type="SUPFAM" id="SSF52047">
    <property type="entry name" value="RNI-like"/>
    <property type="match status" value="1"/>
</dbReference>
<name>A0AAW2YW88_9EUKA</name>
<dbReference type="InterPro" id="IPR032675">
    <property type="entry name" value="LRR_dom_sf"/>
</dbReference>
<dbReference type="Pfam" id="PF13516">
    <property type="entry name" value="LRR_6"/>
    <property type="match status" value="2"/>
</dbReference>
<evidence type="ECO:0000313" key="2">
    <source>
        <dbReference type="Proteomes" id="UP001431209"/>
    </source>
</evidence>
<reference evidence="1 2" key="1">
    <citation type="submission" date="2024-03" db="EMBL/GenBank/DDBJ databases">
        <title>The Acrasis kona genome and developmental transcriptomes reveal deep origins of eukaryotic multicellular pathways.</title>
        <authorList>
            <person name="Sheikh S."/>
            <person name="Fu C.-J."/>
            <person name="Brown M.W."/>
            <person name="Baldauf S.L."/>
        </authorList>
    </citation>
    <scope>NUCLEOTIDE SEQUENCE [LARGE SCALE GENOMIC DNA]</scope>
    <source>
        <strain evidence="1 2">ATCC MYA-3509</strain>
    </source>
</reference>
<sequence>MPSMQPNHKLKQFNVFEKYMPSYLPPLLALEKLHIEFAPHLDSILTTNLVKLKELSFTCGEYKDFKRLKRFKNSLIKIDVRVMGNNQINVVSLFDVFNELTKLETLSLHSLRVCGGFDAIQPNLTLTAIHLYNQQVKPEGFVELYILSCANLRTLSLVDCNITDPTLHSILLILVDLKYLNISCNDSITKEGLKLLSQHRNIEEIAVHKLIPLNSNTRVVEQDGIVSNCFKGNESLKRISLSNIMLDDMLPLANIPHLTSLRLGGQAISSQAARALLSCPTIVYLCLFDTTVSDDALSCLSRNTTLKVINLCRCRNITPASSKTLFVDNTTIVEMHLTSVEIVSSGISLLKQQIKNERLTRQDIMYSSPRLVSLTTSYIDESDKLSLAKRALKYGIQIVVDGFSYS</sequence>
<proteinExistence type="predicted"/>